<reference evidence="2 3" key="1">
    <citation type="journal article" date="2020" name="ISME J.">
        <title>Uncovering the hidden diversity of litter-decomposition mechanisms in mushroom-forming fungi.</title>
        <authorList>
            <person name="Floudas D."/>
            <person name="Bentzer J."/>
            <person name="Ahren D."/>
            <person name="Johansson T."/>
            <person name="Persson P."/>
            <person name="Tunlid A."/>
        </authorList>
    </citation>
    <scope>NUCLEOTIDE SEQUENCE [LARGE SCALE GENOMIC DNA]</scope>
    <source>
        <strain evidence="2 3">CBS 146.42</strain>
    </source>
</reference>
<proteinExistence type="predicted"/>
<feature type="domain" description="Protein kinase" evidence="1">
    <location>
        <begin position="35"/>
        <end position="303"/>
    </location>
</feature>
<dbReference type="PROSITE" id="PS00108">
    <property type="entry name" value="PROTEIN_KINASE_ST"/>
    <property type="match status" value="1"/>
</dbReference>
<dbReference type="SMART" id="SM00220">
    <property type="entry name" value="S_TKc"/>
    <property type="match status" value="1"/>
</dbReference>
<gene>
    <name evidence="2" type="ORF">D9756_002940</name>
</gene>
<dbReference type="Gene3D" id="1.10.510.10">
    <property type="entry name" value="Transferase(Phosphotransferase) domain 1"/>
    <property type="match status" value="1"/>
</dbReference>
<dbReference type="GO" id="GO:0005524">
    <property type="term" value="F:ATP binding"/>
    <property type="evidence" value="ECO:0007669"/>
    <property type="project" value="InterPro"/>
</dbReference>
<name>A0A8H5LJV9_9AGAR</name>
<protein>
    <recommendedName>
        <fullName evidence="1">Protein kinase domain-containing protein</fullName>
    </recommendedName>
</protein>
<dbReference type="OrthoDB" id="3260205at2759"/>
<dbReference type="SUPFAM" id="SSF56112">
    <property type="entry name" value="Protein kinase-like (PK-like)"/>
    <property type="match status" value="1"/>
</dbReference>
<dbReference type="InterPro" id="IPR011009">
    <property type="entry name" value="Kinase-like_dom_sf"/>
</dbReference>
<dbReference type="PROSITE" id="PS50011">
    <property type="entry name" value="PROTEIN_KINASE_DOM"/>
    <property type="match status" value="1"/>
</dbReference>
<organism evidence="2 3">
    <name type="scientific">Leucocoprinus leucothites</name>
    <dbReference type="NCBI Taxonomy" id="201217"/>
    <lineage>
        <taxon>Eukaryota</taxon>
        <taxon>Fungi</taxon>
        <taxon>Dikarya</taxon>
        <taxon>Basidiomycota</taxon>
        <taxon>Agaricomycotina</taxon>
        <taxon>Agaricomycetes</taxon>
        <taxon>Agaricomycetidae</taxon>
        <taxon>Agaricales</taxon>
        <taxon>Agaricineae</taxon>
        <taxon>Agaricaceae</taxon>
        <taxon>Leucocoprinus</taxon>
    </lineage>
</organism>
<dbReference type="EMBL" id="JAACJO010000004">
    <property type="protein sequence ID" value="KAF5359887.1"/>
    <property type="molecule type" value="Genomic_DNA"/>
</dbReference>
<dbReference type="InterPro" id="IPR008271">
    <property type="entry name" value="Ser/Thr_kinase_AS"/>
</dbReference>
<dbReference type="InterPro" id="IPR000719">
    <property type="entry name" value="Prot_kinase_dom"/>
</dbReference>
<dbReference type="GO" id="GO:0004674">
    <property type="term" value="F:protein serine/threonine kinase activity"/>
    <property type="evidence" value="ECO:0007669"/>
    <property type="project" value="TreeGrafter"/>
</dbReference>
<dbReference type="Pfam" id="PF00069">
    <property type="entry name" value="Pkinase"/>
    <property type="match status" value="1"/>
</dbReference>
<comment type="caution">
    <text evidence="2">The sequence shown here is derived from an EMBL/GenBank/DDBJ whole genome shotgun (WGS) entry which is preliminary data.</text>
</comment>
<dbReference type="InterPro" id="IPR051681">
    <property type="entry name" value="Ser/Thr_Kinases-Pseudokinases"/>
</dbReference>
<dbReference type="PANTHER" id="PTHR44329">
    <property type="entry name" value="SERINE/THREONINE-PROTEIN KINASE TNNI3K-RELATED"/>
    <property type="match status" value="1"/>
</dbReference>
<evidence type="ECO:0000259" key="1">
    <source>
        <dbReference type="PROSITE" id="PS50011"/>
    </source>
</evidence>
<dbReference type="AlphaFoldDB" id="A0A8H5LJV9"/>
<evidence type="ECO:0000313" key="2">
    <source>
        <dbReference type="EMBL" id="KAF5359887.1"/>
    </source>
</evidence>
<sequence length="306" mass="34070">MASDPSLPPENRIESLAELLKKHDYLDLAGKINHSKEIFPKHTGGYCDVYTGHLVADPSYKVAIKVFRGTDKPGDIKTIERWLNREAVVWHKLKHENVLSFLGLAPDLGRFEACPALISPYCTNGTVGDYVQNSNPPIETRLSLARVARGMEYLHEQDVIHGDLKPSNVLMSDENKPLVCDFGRSSILYTRGFTTKFAGSTRYQAPELFPPENNVTITPNKCSDICAFGLTAFEVWTGKPPFSEIIYDHSVMMHITGGNTLQLPSPPPGMADRLWPILSPCFSITPENRPTIQELVQSLESCVQQS</sequence>
<evidence type="ECO:0000313" key="3">
    <source>
        <dbReference type="Proteomes" id="UP000559027"/>
    </source>
</evidence>
<keyword evidence="3" id="KW-1185">Reference proteome</keyword>
<accession>A0A8H5LJV9</accession>
<dbReference type="Proteomes" id="UP000559027">
    <property type="component" value="Unassembled WGS sequence"/>
</dbReference>